<evidence type="ECO:0000256" key="6">
    <source>
        <dbReference type="ARBA" id="ARBA00023097"/>
    </source>
</evidence>
<dbReference type="RefSeq" id="WP_057705874.1">
    <property type="nucleotide sequence ID" value="NZ_JQCL01000051.1"/>
</dbReference>
<dbReference type="PRINTS" id="PR00368">
    <property type="entry name" value="FADPNR"/>
</dbReference>
<dbReference type="Gene3D" id="3.50.50.60">
    <property type="entry name" value="FAD/NAD(P)-binding domain"/>
    <property type="match status" value="2"/>
</dbReference>
<keyword evidence="11" id="KW-1185">Reference proteome</keyword>
<dbReference type="SUPFAM" id="SSF55424">
    <property type="entry name" value="FAD/NAD-linked reductases, dimerisation (C-terminal) domain"/>
    <property type="match status" value="1"/>
</dbReference>
<evidence type="ECO:0000256" key="2">
    <source>
        <dbReference type="ARBA" id="ARBA00009130"/>
    </source>
</evidence>
<keyword evidence="6" id="KW-0558">Oxidation</keyword>
<dbReference type="Proteomes" id="UP000051783">
    <property type="component" value="Unassembled WGS sequence"/>
</dbReference>
<keyword evidence="5" id="KW-0560">Oxidoreductase</keyword>
<evidence type="ECO:0000256" key="7">
    <source>
        <dbReference type="ARBA" id="ARBA00023284"/>
    </source>
</evidence>
<feature type="domain" description="FAD/NAD(P)-binding" evidence="9">
    <location>
        <begin position="1"/>
        <end position="305"/>
    </location>
</feature>
<protein>
    <submittedName>
        <fullName evidence="10">Nadh oxidase</fullName>
    </submittedName>
</protein>
<keyword evidence="4" id="KW-0274">FAD</keyword>
<proteinExistence type="inferred from homology"/>
<comment type="caution">
    <text evidence="10">The sequence shown here is derived from an EMBL/GenBank/DDBJ whole genome shotgun (WGS) entry which is preliminary data.</text>
</comment>
<dbReference type="GO" id="GO:0016491">
    <property type="term" value="F:oxidoreductase activity"/>
    <property type="evidence" value="ECO:0007669"/>
    <property type="project" value="UniProtKB-KW"/>
</dbReference>
<reference evidence="10 11" key="1">
    <citation type="journal article" date="2015" name="Genome Announc.">
        <title>Expanding the biotechnology potential of lactobacilli through comparative genomics of 213 strains and associated genera.</title>
        <authorList>
            <person name="Sun Z."/>
            <person name="Harris H.M."/>
            <person name="McCann A."/>
            <person name="Guo C."/>
            <person name="Argimon S."/>
            <person name="Zhang W."/>
            <person name="Yang X."/>
            <person name="Jeffery I.B."/>
            <person name="Cooney J.C."/>
            <person name="Kagawa T.F."/>
            <person name="Liu W."/>
            <person name="Song Y."/>
            <person name="Salvetti E."/>
            <person name="Wrobel A."/>
            <person name="Rasinkangas P."/>
            <person name="Parkhill J."/>
            <person name="Rea M.C."/>
            <person name="O'Sullivan O."/>
            <person name="Ritari J."/>
            <person name="Douillard F.P."/>
            <person name="Paul Ross R."/>
            <person name="Yang R."/>
            <person name="Briner A.E."/>
            <person name="Felis G.E."/>
            <person name="de Vos W.M."/>
            <person name="Barrangou R."/>
            <person name="Klaenhammer T.R."/>
            <person name="Caufield P.W."/>
            <person name="Cui Y."/>
            <person name="Zhang H."/>
            <person name="O'Toole P.W."/>
        </authorList>
    </citation>
    <scope>NUCLEOTIDE SEQUENCE [LARGE SCALE GENOMIC DNA]</scope>
    <source>
        <strain evidence="10 11">LMG 26013</strain>
    </source>
</reference>
<dbReference type="Gene3D" id="3.30.390.30">
    <property type="match status" value="1"/>
</dbReference>
<evidence type="ECO:0000313" key="11">
    <source>
        <dbReference type="Proteomes" id="UP000051783"/>
    </source>
</evidence>
<evidence type="ECO:0000256" key="3">
    <source>
        <dbReference type="ARBA" id="ARBA00022630"/>
    </source>
</evidence>
<dbReference type="STRING" id="942150.IV64_GL002131"/>
<dbReference type="PANTHER" id="PTHR43429:SF1">
    <property type="entry name" value="NAD(P)H SULFUR OXIDOREDUCTASE (COA-DEPENDENT)"/>
    <property type="match status" value="1"/>
</dbReference>
<evidence type="ECO:0000256" key="4">
    <source>
        <dbReference type="ARBA" id="ARBA00022827"/>
    </source>
</evidence>
<accession>A0A0R2MDH3</accession>
<dbReference type="PATRIC" id="fig|942150.3.peg.2228"/>
<dbReference type="SUPFAM" id="SSF51905">
    <property type="entry name" value="FAD/NAD(P)-binding domain"/>
    <property type="match status" value="1"/>
</dbReference>
<sequence>MKVIVIGCTHAGIAAIKQILINYPTAEITVYERQENISYLSCATYLHIEGTVKSLDETFYAEPDEFVKQGVNMRIRHDVIKIDAATHTLLVQNLITKEFFNDTYNKLIMAAGSTTAIPAITGIENPRVLLCKTYDQAHDLCQKTVSQRRIGILGGGRIGIELAEGYAKSGHAVTLFQRPKYLLDKYVEPNLSLATAKLLTKHGIKVLTNTTVTSFDEDPDGSLVIATQDDRYHVDMAAVSAGMLPNTKLLKGQIETTPDGAIITDDYMYTSDEAILAAGDVAAVRLNITDQNTYLPLASQAVRQGTLAGMNVGERRVRTLGSQLTSGMLVFGHTIAEAGLTLEAAKAAHLNAATAHYEGPYRPNFMPDAYEVNINLVYDRNNRRVLGVQLMSQHDVSQSANVVSMLIQNHGTIDQLAMVDMLFSLNFNNPFDYLNLVGQIAVTQENGYARS</sequence>
<dbReference type="InterPro" id="IPR016156">
    <property type="entry name" value="FAD/NAD-linked_Rdtase_dimer_sf"/>
</dbReference>
<dbReference type="PANTHER" id="PTHR43429">
    <property type="entry name" value="PYRIDINE NUCLEOTIDE-DISULFIDE OXIDOREDUCTASE DOMAIN-CONTAINING"/>
    <property type="match status" value="1"/>
</dbReference>
<evidence type="ECO:0000256" key="5">
    <source>
        <dbReference type="ARBA" id="ARBA00023002"/>
    </source>
</evidence>
<comment type="similarity">
    <text evidence="2">Belongs to the class-III pyridine nucleotide-disulfide oxidoreductase family.</text>
</comment>
<name>A0A0R2MDH3_9LACO</name>
<feature type="domain" description="Pyridine nucleotide-disulphide oxidoreductase dimerisation" evidence="8">
    <location>
        <begin position="329"/>
        <end position="418"/>
    </location>
</feature>
<dbReference type="Pfam" id="PF07992">
    <property type="entry name" value="Pyr_redox_2"/>
    <property type="match status" value="1"/>
</dbReference>
<dbReference type="InterPro" id="IPR004099">
    <property type="entry name" value="Pyr_nucl-diS_OxRdtase_dimer"/>
</dbReference>
<evidence type="ECO:0000256" key="1">
    <source>
        <dbReference type="ARBA" id="ARBA00001974"/>
    </source>
</evidence>
<keyword evidence="7" id="KW-0676">Redox-active center</keyword>
<dbReference type="AlphaFoldDB" id="A0A0R2MDH3"/>
<keyword evidence="3" id="KW-0285">Flavoprotein</keyword>
<dbReference type="Pfam" id="PF02852">
    <property type="entry name" value="Pyr_redox_dim"/>
    <property type="match status" value="1"/>
</dbReference>
<dbReference type="InterPro" id="IPR036188">
    <property type="entry name" value="FAD/NAD-bd_sf"/>
</dbReference>
<dbReference type="PRINTS" id="PR00411">
    <property type="entry name" value="PNDRDTASEI"/>
</dbReference>
<evidence type="ECO:0000259" key="8">
    <source>
        <dbReference type="Pfam" id="PF02852"/>
    </source>
</evidence>
<dbReference type="InterPro" id="IPR050260">
    <property type="entry name" value="FAD-bd_OxRdtase"/>
</dbReference>
<gene>
    <name evidence="10" type="ORF">IV64_GL002131</name>
</gene>
<organism evidence="10 11">
    <name type="scientific">Lactiplantibacillus xiangfangensis</name>
    <dbReference type="NCBI Taxonomy" id="942150"/>
    <lineage>
        <taxon>Bacteria</taxon>
        <taxon>Bacillati</taxon>
        <taxon>Bacillota</taxon>
        <taxon>Bacilli</taxon>
        <taxon>Lactobacillales</taxon>
        <taxon>Lactobacillaceae</taxon>
        <taxon>Lactiplantibacillus</taxon>
    </lineage>
</organism>
<dbReference type="EMBL" id="JQCL01000051">
    <property type="protein sequence ID" value="KRO11742.1"/>
    <property type="molecule type" value="Genomic_DNA"/>
</dbReference>
<evidence type="ECO:0000313" key="10">
    <source>
        <dbReference type="EMBL" id="KRO11742.1"/>
    </source>
</evidence>
<dbReference type="OrthoDB" id="9802028at2"/>
<comment type="cofactor">
    <cofactor evidence="1">
        <name>FAD</name>
        <dbReference type="ChEBI" id="CHEBI:57692"/>
    </cofactor>
</comment>
<dbReference type="InterPro" id="IPR023753">
    <property type="entry name" value="FAD/NAD-binding_dom"/>
</dbReference>
<evidence type="ECO:0000259" key="9">
    <source>
        <dbReference type="Pfam" id="PF07992"/>
    </source>
</evidence>